<evidence type="ECO:0000313" key="1">
    <source>
        <dbReference type="EMBL" id="JAH16818.1"/>
    </source>
</evidence>
<proteinExistence type="predicted"/>
<accession>A0A0E9QL55</accession>
<dbReference type="EMBL" id="GBXM01091759">
    <property type="protein sequence ID" value="JAH16818.1"/>
    <property type="molecule type" value="Transcribed_RNA"/>
</dbReference>
<sequence>MLNQWEHPLRRLHVSCIILKCLFYPQDKQ</sequence>
<protein>
    <submittedName>
        <fullName evidence="1">Uncharacterized protein</fullName>
    </submittedName>
</protein>
<dbReference type="AlphaFoldDB" id="A0A0E9QL55"/>
<reference evidence="1" key="1">
    <citation type="submission" date="2014-11" db="EMBL/GenBank/DDBJ databases">
        <authorList>
            <person name="Amaro Gonzalez C."/>
        </authorList>
    </citation>
    <scope>NUCLEOTIDE SEQUENCE</scope>
</reference>
<organism evidence="1">
    <name type="scientific">Anguilla anguilla</name>
    <name type="common">European freshwater eel</name>
    <name type="synonym">Muraena anguilla</name>
    <dbReference type="NCBI Taxonomy" id="7936"/>
    <lineage>
        <taxon>Eukaryota</taxon>
        <taxon>Metazoa</taxon>
        <taxon>Chordata</taxon>
        <taxon>Craniata</taxon>
        <taxon>Vertebrata</taxon>
        <taxon>Euteleostomi</taxon>
        <taxon>Actinopterygii</taxon>
        <taxon>Neopterygii</taxon>
        <taxon>Teleostei</taxon>
        <taxon>Anguilliformes</taxon>
        <taxon>Anguillidae</taxon>
        <taxon>Anguilla</taxon>
    </lineage>
</organism>
<name>A0A0E9QL55_ANGAN</name>
<reference evidence="1" key="2">
    <citation type="journal article" date="2015" name="Fish Shellfish Immunol.">
        <title>Early steps in the European eel (Anguilla anguilla)-Vibrio vulnificus interaction in the gills: Role of the RtxA13 toxin.</title>
        <authorList>
            <person name="Callol A."/>
            <person name="Pajuelo D."/>
            <person name="Ebbesson L."/>
            <person name="Teles M."/>
            <person name="MacKenzie S."/>
            <person name="Amaro C."/>
        </authorList>
    </citation>
    <scope>NUCLEOTIDE SEQUENCE</scope>
</reference>